<dbReference type="OrthoDB" id="4463721at2"/>
<sequence>MIKVVIERDIMPGLEAEYDQIARAAMRVCYHAPGFIAGEILRERSHTERRMLITQWRDLAAWKAWEHSIEREQAIQQMLPMLTRDERVRVFDPF</sequence>
<gene>
    <name evidence="2" type="ORF">FGL86_15765</name>
</gene>
<organism evidence="2 3">
    <name type="scientific">Pistricoccus aurantiacus</name>
    <dbReference type="NCBI Taxonomy" id="1883414"/>
    <lineage>
        <taxon>Bacteria</taxon>
        <taxon>Pseudomonadati</taxon>
        <taxon>Pseudomonadota</taxon>
        <taxon>Gammaproteobacteria</taxon>
        <taxon>Oceanospirillales</taxon>
        <taxon>Halomonadaceae</taxon>
        <taxon>Pistricoccus</taxon>
    </lineage>
</organism>
<accession>A0A5B8SY28</accession>
<dbReference type="SUPFAM" id="SSF54909">
    <property type="entry name" value="Dimeric alpha+beta barrel"/>
    <property type="match status" value="1"/>
</dbReference>
<dbReference type="EMBL" id="CP042382">
    <property type="protein sequence ID" value="QEA40984.1"/>
    <property type="molecule type" value="Genomic_DNA"/>
</dbReference>
<dbReference type="PROSITE" id="PS51725">
    <property type="entry name" value="ABM"/>
    <property type="match status" value="1"/>
</dbReference>
<feature type="domain" description="ABM" evidence="1">
    <location>
        <begin position="2"/>
        <end position="91"/>
    </location>
</feature>
<evidence type="ECO:0000259" key="1">
    <source>
        <dbReference type="PROSITE" id="PS51725"/>
    </source>
</evidence>
<keyword evidence="2" id="KW-0560">Oxidoreductase</keyword>
<dbReference type="InterPro" id="IPR007138">
    <property type="entry name" value="ABM_dom"/>
</dbReference>
<name>A0A5B8SY28_9GAMM</name>
<dbReference type="Gene3D" id="3.30.70.100">
    <property type="match status" value="1"/>
</dbReference>
<dbReference type="GO" id="GO:0004497">
    <property type="term" value="F:monooxygenase activity"/>
    <property type="evidence" value="ECO:0007669"/>
    <property type="project" value="UniProtKB-KW"/>
</dbReference>
<evidence type="ECO:0000313" key="2">
    <source>
        <dbReference type="EMBL" id="QEA40984.1"/>
    </source>
</evidence>
<keyword evidence="2" id="KW-0503">Monooxygenase</keyword>
<reference evidence="2 3" key="1">
    <citation type="submission" date="2019-06" db="EMBL/GenBank/DDBJ databases">
        <title>Genome analyses of bacteria isolated from kimchi.</title>
        <authorList>
            <person name="Lee S."/>
            <person name="Ahn S."/>
            <person name="Roh S."/>
        </authorList>
    </citation>
    <scope>NUCLEOTIDE SEQUENCE [LARGE SCALE GENOMIC DNA]</scope>
    <source>
        <strain evidence="2 3">CBA4606</strain>
    </source>
</reference>
<dbReference type="KEGG" id="paur:FGL86_15765"/>
<dbReference type="AlphaFoldDB" id="A0A5B8SY28"/>
<dbReference type="Pfam" id="PF03992">
    <property type="entry name" value="ABM"/>
    <property type="match status" value="1"/>
</dbReference>
<keyword evidence="3" id="KW-1185">Reference proteome</keyword>
<protein>
    <submittedName>
        <fullName evidence="2">Antibiotic biosynthesis monooxygenase</fullName>
    </submittedName>
</protein>
<dbReference type="InterPro" id="IPR011008">
    <property type="entry name" value="Dimeric_a/b-barrel"/>
</dbReference>
<evidence type="ECO:0000313" key="3">
    <source>
        <dbReference type="Proteomes" id="UP000321272"/>
    </source>
</evidence>
<proteinExistence type="predicted"/>
<dbReference type="Proteomes" id="UP000321272">
    <property type="component" value="Chromosome"/>
</dbReference>